<reference evidence="1" key="2">
    <citation type="submission" date="2021-01" db="EMBL/GenBank/DDBJ databases">
        <authorList>
            <person name="Schikora-Tamarit M.A."/>
        </authorList>
    </citation>
    <scope>NUCLEOTIDE SEQUENCE</scope>
    <source>
        <strain evidence="1">CBS6075</strain>
    </source>
</reference>
<comment type="caution">
    <text evidence="1">The sequence shown here is derived from an EMBL/GenBank/DDBJ whole genome shotgun (WGS) entry which is preliminary data.</text>
</comment>
<sequence length="103" mass="11489">MRLPRTLATNNKQKKWYMASIRARSSTDSHLTSPFTKLSSNGGFNALIWSSTIWFPKNISVKKSLSALKYWVSSRMAAVSIGCSPITHSKTSLMNFGSRRSTS</sequence>
<organism evidence="1 2">
    <name type="scientific">Ogataea philodendri</name>
    <dbReference type="NCBI Taxonomy" id="1378263"/>
    <lineage>
        <taxon>Eukaryota</taxon>
        <taxon>Fungi</taxon>
        <taxon>Dikarya</taxon>
        <taxon>Ascomycota</taxon>
        <taxon>Saccharomycotina</taxon>
        <taxon>Pichiomycetes</taxon>
        <taxon>Pichiales</taxon>
        <taxon>Pichiaceae</taxon>
        <taxon>Ogataea</taxon>
    </lineage>
</organism>
<keyword evidence="2" id="KW-1185">Reference proteome</keyword>
<dbReference type="Proteomes" id="UP000769157">
    <property type="component" value="Unassembled WGS sequence"/>
</dbReference>
<reference evidence="1" key="1">
    <citation type="journal article" date="2021" name="Open Biol.">
        <title>Shared evolutionary footprints suggest mitochondrial oxidative damage underlies multiple complex I losses in fungi.</title>
        <authorList>
            <person name="Schikora-Tamarit M.A."/>
            <person name="Marcet-Houben M."/>
            <person name="Nosek J."/>
            <person name="Gabaldon T."/>
        </authorList>
    </citation>
    <scope>NUCLEOTIDE SEQUENCE</scope>
    <source>
        <strain evidence="1">CBS6075</strain>
    </source>
</reference>
<accession>A0A9P8PDV7</accession>
<name>A0A9P8PDV7_9ASCO</name>
<dbReference type="EMBL" id="JAEUBE010000087">
    <property type="protein sequence ID" value="KAH3670453.1"/>
    <property type="molecule type" value="Genomic_DNA"/>
</dbReference>
<dbReference type="GeneID" id="70232936"/>
<proteinExistence type="predicted"/>
<dbReference type="AlphaFoldDB" id="A0A9P8PDV7"/>
<evidence type="ECO:0000313" key="2">
    <source>
        <dbReference type="Proteomes" id="UP000769157"/>
    </source>
</evidence>
<protein>
    <submittedName>
        <fullName evidence="1">Uncharacterized protein</fullName>
    </submittedName>
</protein>
<dbReference type="RefSeq" id="XP_046063878.1">
    <property type="nucleotide sequence ID" value="XM_046209121.1"/>
</dbReference>
<gene>
    <name evidence="1" type="ORF">OGAPHI_000968</name>
</gene>
<evidence type="ECO:0000313" key="1">
    <source>
        <dbReference type="EMBL" id="KAH3670453.1"/>
    </source>
</evidence>